<name>A0ABP8MPY0_9BACT</name>
<evidence type="ECO:0000313" key="10">
    <source>
        <dbReference type="EMBL" id="GAA4452561.1"/>
    </source>
</evidence>
<dbReference type="Gene3D" id="3.40.50.1820">
    <property type="entry name" value="alpha/beta hydrolase"/>
    <property type="match status" value="1"/>
</dbReference>
<dbReference type="InterPro" id="IPR051167">
    <property type="entry name" value="Prolyl_oligopep/macrocyclase"/>
</dbReference>
<comment type="caution">
    <text evidence="10">The sequence shown here is derived from an EMBL/GenBank/DDBJ whole genome shotgun (WGS) entry which is preliminary data.</text>
</comment>
<dbReference type="Pfam" id="PF00326">
    <property type="entry name" value="Peptidase_S9"/>
    <property type="match status" value="1"/>
</dbReference>
<proteinExistence type="inferred from homology"/>
<dbReference type="InterPro" id="IPR002470">
    <property type="entry name" value="Peptidase_S9A"/>
</dbReference>
<keyword evidence="11" id="KW-1185">Reference proteome</keyword>
<evidence type="ECO:0000259" key="8">
    <source>
        <dbReference type="Pfam" id="PF00326"/>
    </source>
</evidence>
<comment type="catalytic activity">
    <reaction evidence="1">
        <text>Hydrolysis of Pro-|-Xaa &gt;&gt; Ala-|-Xaa in oligopeptides.</text>
        <dbReference type="EC" id="3.4.21.26"/>
    </reaction>
</comment>
<organism evidence="10 11">
    <name type="scientific">Rurimicrobium arvi</name>
    <dbReference type="NCBI Taxonomy" id="2049916"/>
    <lineage>
        <taxon>Bacteria</taxon>
        <taxon>Pseudomonadati</taxon>
        <taxon>Bacteroidota</taxon>
        <taxon>Chitinophagia</taxon>
        <taxon>Chitinophagales</taxon>
        <taxon>Chitinophagaceae</taxon>
        <taxon>Rurimicrobium</taxon>
    </lineage>
</organism>
<feature type="domain" description="Peptidase S9A N-terminal" evidence="9">
    <location>
        <begin position="25"/>
        <end position="426"/>
    </location>
</feature>
<keyword evidence="5" id="KW-0378">Hydrolase</keyword>
<dbReference type="Proteomes" id="UP001501410">
    <property type="component" value="Unassembled WGS sequence"/>
</dbReference>
<protein>
    <recommendedName>
        <fullName evidence="3">prolyl oligopeptidase</fullName>
        <ecNumber evidence="3">3.4.21.26</ecNumber>
    </recommendedName>
</protein>
<dbReference type="PRINTS" id="PR00862">
    <property type="entry name" value="PROLIGOPTASE"/>
</dbReference>
<dbReference type="PROSITE" id="PS00708">
    <property type="entry name" value="PRO_ENDOPEP_SER"/>
    <property type="match status" value="1"/>
</dbReference>
<dbReference type="RefSeq" id="WP_344823877.1">
    <property type="nucleotide sequence ID" value="NZ_BAABEZ010000014.1"/>
</dbReference>
<evidence type="ECO:0000259" key="9">
    <source>
        <dbReference type="Pfam" id="PF02897"/>
    </source>
</evidence>
<dbReference type="InterPro" id="IPR001375">
    <property type="entry name" value="Peptidase_S9_cat"/>
</dbReference>
<accession>A0ABP8MPY0</accession>
<keyword evidence="6" id="KW-0720">Serine protease</keyword>
<dbReference type="Gene3D" id="2.130.10.120">
    <property type="entry name" value="Prolyl oligopeptidase, N-terminal domain"/>
    <property type="match status" value="1"/>
</dbReference>
<dbReference type="EC" id="3.4.21.26" evidence="3"/>
<sequence>MKKTFLLALAALPAQSIMAQKIQYPQTQQVAQKDNYFGREISDPYRWLEDDTAKQTAMWVKAQNKITQSYLANIPFRQQLKERLTKLWDYPKMSAPQKEGAYFLTYRNDGLQNQSVLYVQKGIDGEQLVLLDPNKLSSDGTVALQETAVSRKQQYFAYAVSASGSDWQEIYVMDMATRSLLSDKLSYVKFTGIAWKGDEGFYYSGYDRPENEATKYSAKTEFQKVYYHKIGTPQSEDVLIYEDKEHPLRYVSAQLTEDERFLILNISEGTDGAEIKVRDLHNKSQSGFSTLVAGFNTNAGVVDNAGDRLLLYTNEGAPNFRLLSVDPAHPQDKKVVIPEQDAKLEGVSTGGGHLFAQYLRNACTEVKQYTMEGTLEHKIELPGLGTASGFGAHKDDHYFYYSFTSYTYAPTIFRYDITTGKSVLYKRSDAPFDPNLFETEQVFYPSKDGKKVSMFIVHKKGLSMNGQNPTILYGYGGFNISLTPAFSVSLIPFLEAGGIYCVANLRGGGEYGEEWHKEGMLSRKQTVFDDFIAAAEYLIAQRYTSSAKLAIRGGSNGGLLVGACLTQRPDLFAVAIPQVGVLDMLRYHKFTVGWGWAVEYGSSDKEDDFKYLIRYSPLHNVKKGTCYPATMVTTADHDDRVVPAHSFKFAATLQAAQGCDRPVLIRIDEKAGHGAGKPTAKLIEEAADILSFVLYNTGETYKGGDK</sequence>
<feature type="domain" description="Peptidase S9 prolyl oligopeptidase catalytic" evidence="8">
    <location>
        <begin position="486"/>
        <end position="698"/>
    </location>
</feature>
<evidence type="ECO:0000256" key="4">
    <source>
        <dbReference type="ARBA" id="ARBA00022670"/>
    </source>
</evidence>
<reference evidence="11" key="1">
    <citation type="journal article" date="2019" name="Int. J. Syst. Evol. Microbiol.">
        <title>The Global Catalogue of Microorganisms (GCM) 10K type strain sequencing project: providing services to taxonomists for standard genome sequencing and annotation.</title>
        <authorList>
            <consortium name="The Broad Institute Genomics Platform"/>
            <consortium name="The Broad Institute Genome Sequencing Center for Infectious Disease"/>
            <person name="Wu L."/>
            <person name="Ma J."/>
        </authorList>
    </citation>
    <scope>NUCLEOTIDE SEQUENCE [LARGE SCALE GENOMIC DNA]</scope>
    <source>
        <strain evidence="11">JCM 31921</strain>
    </source>
</reference>
<keyword evidence="4" id="KW-0645">Protease</keyword>
<evidence type="ECO:0000313" key="11">
    <source>
        <dbReference type="Proteomes" id="UP001501410"/>
    </source>
</evidence>
<evidence type="ECO:0000256" key="1">
    <source>
        <dbReference type="ARBA" id="ARBA00001070"/>
    </source>
</evidence>
<dbReference type="InterPro" id="IPR002471">
    <property type="entry name" value="Pept_S9_AS"/>
</dbReference>
<comment type="similarity">
    <text evidence="2">Belongs to the peptidase S9A family.</text>
</comment>
<dbReference type="EMBL" id="BAABEZ010000014">
    <property type="protein sequence ID" value="GAA4452561.1"/>
    <property type="molecule type" value="Genomic_DNA"/>
</dbReference>
<gene>
    <name evidence="10" type="ORF">GCM10023092_11840</name>
</gene>
<dbReference type="InterPro" id="IPR023302">
    <property type="entry name" value="Pept_S9A_N"/>
</dbReference>
<feature type="chain" id="PRO_5046728161" description="prolyl oligopeptidase" evidence="7">
    <location>
        <begin position="20"/>
        <end position="706"/>
    </location>
</feature>
<dbReference type="SUPFAM" id="SSF50993">
    <property type="entry name" value="Peptidase/esterase 'gauge' domain"/>
    <property type="match status" value="1"/>
</dbReference>
<dbReference type="PANTHER" id="PTHR42881">
    <property type="entry name" value="PROLYL ENDOPEPTIDASE"/>
    <property type="match status" value="1"/>
</dbReference>
<evidence type="ECO:0000256" key="3">
    <source>
        <dbReference type="ARBA" id="ARBA00011897"/>
    </source>
</evidence>
<feature type="signal peptide" evidence="7">
    <location>
        <begin position="1"/>
        <end position="19"/>
    </location>
</feature>
<dbReference type="SUPFAM" id="SSF53474">
    <property type="entry name" value="alpha/beta-Hydrolases"/>
    <property type="match status" value="1"/>
</dbReference>
<keyword evidence="7" id="KW-0732">Signal</keyword>
<evidence type="ECO:0000256" key="5">
    <source>
        <dbReference type="ARBA" id="ARBA00022801"/>
    </source>
</evidence>
<dbReference type="PANTHER" id="PTHR42881:SF2">
    <property type="entry name" value="PROLYL ENDOPEPTIDASE"/>
    <property type="match status" value="1"/>
</dbReference>
<evidence type="ECO:0000256" key="7">
    <source>
        <dbReference type="SAM" id="SignalP"/>
    </source>
</evidence>
<dbReference type="InterPro" id="IPR029058">
    <property type="entry name" value="AB_hydrolase_fold"/>
</dbReference>
<evidence type="ECO:0000256" key="6">
    <source>
        <dbReference type="ARBA" id="ARBA00022825"/>
    </source>
</evidence>
<dbReference type="Pfam" id="PF02897">
    <property type="entry name" value="Peptidase_S9_N"/>
    <property type="match status" value="1"/>
</dbReference>
<evidence type="ECO:0000256" key="2">
    <source>
        <dbReference type="ARBA" id="ARBA00005228"/>
    </source>
</evidence>